<dbReference type="Gene3D" id="1.10.287.110">
    <property type="entry name" value="DnaJ domain"/>
    <property type="match status" value="1"/>
</dbReference>
<gene>
    <name evidence="11" type="ORF">PVAND_012614</name>
</gene>
<dbReference type="Pfam" id="PF00076">
    <property type="entry name" value="RRM_1"/>
    <property type="match status" value="1"/>
</dbReference>
<keyword evidence="9" id="KW-0175">Coiled coil</keyword>
<evidence type="ECO:0000256" key="3">
    <source>
        <dbReference type="ARBA" id="ARBA00022490"/>
    </source>
</evidence>
<dbReference type="InterPro" id="IPR052094">
    <property type="entry name" value="Pre-mRNA-splicing_ERAD"/>
</dbReference>
<dbReference type="EMBL" id="JADBJN010000001">
    <property type="protein sequence ID" value="KAG5683328.1"/>
    <property type="molecule type" value="Genomic_DNA"/>
</dbReference>
<feature type="domain" description="J" evidence="10">
    <location>
        <begin position="15"/>
        <end position="80"/>
    </location>
</feature>
<keyword evidence="4" id="KW-0694">RNA-binding</keyword>
<dbReference type="SUPFAM" id="SSF54928">
    <property type="entry name" value="RNA-binding domain, RBD"/>
    <property type="match status" value="1"/>
</dbReference>
<evidence type="ECO:0000313" key="12">
    <source>
        <dbReference type="Proteomes" id="UP001107558"/>
    </source>
</evidence>
<dbReference type="SUPFAM" id="SSF46565">
    <property type="entry name" value="Chaperone J-domain"/>
    <property type="match status" value="1"/>
</dbReference>
<dbReference type="InterPro" id="IPR001623">
    <property type="entry name" value="DnaJ_domain"/>
</dbReference>
<dbReference type="GO" id="GO:0005737">
    <property type="term" value="C:cytoplasm"/>
    <property type="evidence" value="ECO:0007669"/>
    <property type="project" value="UniProtKB-SubCell"/>
</dbReference>
<dbReference type="Gene3D" id="3.30.70.330">
    <property type="match status" value="1"/>
</dbReference>
<dbReference type="OrthoDB" id="259708at2759"/>
<evidence type="ECO:0000256" key="4">
    <source>
        <dbReference type="ARBA" id="ARBA00022884"/>
    </source>
</evidence>
<keyword evidence="6" id="KW-0539">Nucleus</keyword>
<reference evidence="11" key="1">
    <citation type="submission" date="2021-03" db="EMBL/GenBank/DDBJ databases">
        <title>Chromosome level genome of the anhydrobiotic midge Polypedilum vanderplanki.</title>
        <authorList>
            <person name="Yoshida Y."/>
            <person name="Kikawada T."/>
            <person name="Gusev O."/>
        </authorList>
    </citation>
    <scope>NUCLEOTIDE SEQUENCE</scope>
    <source>
        <strain evidence="11">NIAS01</strain>
        <tissue evidence="11">Whole body or cell culture</tissue>
    </source>
</reference>
<dbReference type="InterPro" id="IPR035979">
    <property type="entry name" value="RBD_domain_sf"/>
</dbReference>
<evidence type="ECO:0000259" key="10">
    <source>
        <dbReference type="PROSITE" id="PS50076"/>
    </source>
</evidence>
<dbReference type="SMART" id="SM00271">
    <property type="entry name" value="DnaJ"/>
    <property type="match status" value="1"/>
</dbReference>
<dbReference type="InterPro" id="IPR012677">
    <property type="entry name" value="Nucleotide-bd_a/b_plait_sf"/>
</dbReference>
<evidence type="ECO:0000256" key="7">
    <source>
        <dbReference type="ARBA" id="ARBA00053783"/>
    </source>
</evidence>
<dbReference type="InterPro" id="IPR000504">
    <property type="entry name" value="RRM_dom"/>
</dbReference>
<keyword evidence="5" id="KW-0143">Chaperone</keyword>
<evidence type="ECO:0000256" key="1">
    <source>
        <dbReference type="ARBA" id="ARBA00004123"/>
    </source>
</evidence>
<dbReference type="PROSITE" id="PS50076">
    <property type="entry name" value="DNAJ_2"/>
    <property type="match status" value="1"/>
</dbReference>
<keyword evidence="3" id="KW-0963">Cytoplasm</keyword>
<sequence length="293" mass="33905">MSEKSVDIKKYSEIDLYQLIGVEHTANENEIKKAYRKKALTCHPDKNPDNPKAAELFHQLQDAYMILMDVSARGAYDRIQKAKKEAELRNKQLDSKRQKLKADLEAREKNAKTADYSSKTPEEIFKMEFERIMKENKKIVEEENEAIRQQIMRDRAAAQQSSSTSWDSSQHRIKIKWKADKDDPSNGGYNTENLTKFLYKYGDIVALILSSKKKGSAIVEFQKQDAAEMAVQYEKGIATNPLKLEWIGDAPKNKKTGATVTDKDYESLVLMKLRQEQERKRLIEQMMREEADD</sequence>
<dbReference type="GO" id="GO:0003723">
    <property type="term" value="F:RNA binding"/>
    <property type="evidence" value="ECO:0007669"/>
    <property type="project" value="UniProtKB-KW"/>
</dbReference>
<proteinExistence type="predicted"/>
<comment type="function">
    <text evidence="7">May negatively affect PAX8-induced thyroglobulin/TG transcription.</text>
</comment>
<dbReference type="PANTHER" id="PTHR44313:SF1">
    <property type="entry name" value="DNAJ HOMOLOG SUBFAMILY C MEMBER 17"/>
    <property type="match status" value="1"/>
</dbReference>
<dbReference type="PRINTS" id="PR00625">
    <property type="entry name" value="JDOMAIN"/>
</dbReference>
<dbReference type="PANTHER" id="PTHR44313">
    <property type="entry name" value="DNAJ HOMOLOG SUBFAMILY C MEMBER 17"/>
    <property type="match status" value="1"/>
</dbReference>
<dbReference type="GO" id="GO:0000390">
    <property type="term" value="P:spliceosomal complex disassembly"/>
    <property type="evidence" value="ECO:0007669"/>
    <property type="project" value="TreeGrafter"/>
</dbReference>
<organism evidence="11 12">
    <name type="scientific">Polypedilum vanderplanki</name>
    <name type="common">Sleeping chironomid midge</name>
    <dbReference type="NCBI Taxonomy" id="319348"/>
    <lineage>
        <taxon>Eukaryota</taxon>
        <taxon>Metazoa</taxon>
        <taxon>Ecdysozoa</taxon>
        <taxon>Arthropoda</taxon>
        <taxon>Hexapoda</taxon>
        <taxon>Insecta</taxon>
        <taxon>Pterygota</taxon>
        <taxon>Neoptera</taxon>
        <taxon>Endopterygota</taxon>
        <taxon>Diptera</taxon>
        <taxon>Nematocera</taxon>
        <taxon>Chironomoidea</taxon>
        <taxon>Chironomidae</taxon>
        <taxon>Chironominae</taxon>
        <taxon>Polypedilum</taxon>
        <taxon>Polypedilum</taxon>
    </lineage>
</organism>
<dbReference type="Proteomes" id="UP001107558">
    <property type="component" value="Chromosome 1"/>
</dbReference>
<feature type="coiled-coil region" evidence="9">
    <location>
        <begin position="76"/>
        <end position="150"/>
    </location>
</feature>
<dbReference type="CDD" id="cd06257">
    <property type="entry name" value="DnaJ"/>
    <property type="match status" value="1"/>
</dbReference>
<accession>A0A9J6CN05</accession>
<dbReference type="AlphaFoldDB" id="A0A9J6CN05"/>
<dbReference type="InterPro" id="IPR036869">
    <property type="entry name" value="J_dom_sf"/>
</dbReference>
<dbReference type="Pfam" id="PF00226">
    <property type="entry name" value="DnaJ"/>
    <property type="match status" value="1"/>
</dbReference>
<comment type="caution">
    <text evidence="11">The sequence shown here is derived from an EMBL/GenBank/DDBJ whole genome shotgun (WGS) entry which is preliminary data.</text>
</comment>
<evidence type="ECO:0000256" key="8">
    <source>
        <dbReference type="ARBA" id="ARBA00074360"/>
    </source>
</evidence>
<dbReference type="CDD" id="cd12429">
    <property type="entry name" value="RRM_DNAJC17"/>
    <property type="match status" value="1"/>
</dbReference>
<evidence type="ECO:0000256" key="2">
    <source>
        <dbReference type="ARBA" id="ARBA00004496"/>
    </source>
</evidence>
<keyword evidence="12" id="KW-1185">Reference proteome</keyword>
<name>A0A9J6CN05_POLVA</name>
<evidence type="ECO:0000256" key="5">
    <source>
        <dbReference type="ARBA" id="ARBA00023186"/>
    </source>
</evidence>
<dbReference type="GO" id="GO:0005681">
    <property type="term" value="C:spliceosomal complex"/>
    <property type="evidence" value="ECO:0007669"/>
    <property type="project" value="TreeGrafter"/>
</dbReference>
<evidence type="ECO:0000313" key="11">
    <source>
        <dbReference type="EMBL" id="KAG5683328.1"/>
    </source>
</evidence>
<dbReference type="InterPro" id="IPR034254">
    <property type="entry name" value="DNAJC17_RRM"/>
</dbReference>
<evidence type="ECO:0000256" key="6">
    <source>
        <dbReference type="ARBA" id="ARBA00023242"/>
    </source>
</evidence>
<protein>
    <recommendedName>
        <fullName evidence="8">DnaJ homolog subfamily C member 17</fullName>
    </recommendedName>
</protein>
<comment type="subcellular location">
    <subcellularLocation>
        <location evidence="2">Cytoplasm</location>
    </subcellularLocation>
    <subcellularLocation>
        <location evidence="1">Nucleus</location>
    </subcellularLocation>
</comment>
<evidence type="ECO:0000256" key="9">
    <source>
        <dbReference type="SAM" id="Coils"/>
    </source>
</evidence>
<dbReference type="FunFam" id="1.10.287.110:FF:000059">
    <property type="entry name" value="dnaJ homolog subfamily C member 17"/>
    <property type="match status" value="1"/>
</dbReference>